<sequence length="53" mass="6251">MLSTRERQILDLVRAGRTNGEIARELFISENTVKSHLSRLFKKLGVNRRRDLR</sequence>
<protein>
    <submittedName>
        <fullName evidence="5">Helix-turn-helix transcriptional regulator</fullName>
    </submittedName>
</protein>
<keyword evidence="1" id="KW-0805">Transcription regulation</keyword>
<proteinExistence type="predicted"/>
<evidence type="ECO:0000313" key="6">
    <source>
        <dbReference type="Proteomes" id="UP001164803"/>
    </source>
</evidence>
<dbReference type="PRINTS" id="PR00038">
    <property type="entry name" value="HTHLUXR"/>
</dbReference>
<dbReference type="Pfam" id="PF00196">
    <property type="entry name" value="GerE"/>
    <property type="match status" value="1"/>
</dbReference>
<evidence type="ECO:0000259" key="4">
    <source>
        <dbReference type="PROSITE" id="PS50043"/>
    </source>
</evidence>
<evidence type="ECO:0000256" key="3">
    <source>
        <dbReference type="ARBA" id="ARBA00023163"/>
    </source>
</evidence>
<dbReference type="PROSITE" id="PS00622">
    <property type="entry name" value="HTH_LUXR_1"/>
    <property type="match status" value="1"/>
</dbReference>
<dbReference type="PANTHER" id="PTHR44688:SF16">
    <property type="entry name" value="DNA-BINDING TRANSCRIPTIONAL ACTIVATOR DEVR_DOSR"/>
    <property type="match status" value="1"/>
</dbReference>
<dbReference type="InterPro" id="IPR000792">
    <property type="entry name" value="Tscrpt_reg_LuxR_C"/>
</dbReference>
<name>A0ABY6Z8V5_9BACL</name>
<reference evidence="5" key="1">
    <citation type="submission" date="2022-08" db="EMBL/GenBank/DDBJ databases">
        <title>Alicyclobacillus dauci DSM2870, complete genome.</title>
        <authorList>
            <person name="Wang Q."/>
            <person name="Cai R."/>
            <person name="Wang Z."/>
        </authorList>
    </citation>
    <scope>NUCLEOTIDE SEQUENCE</scope>
    <source>
        <strain evidence="5">DSM 28700</strain>
    </source>
</reference>
<organism evidence="5 6">
    <name type="scientific">Alicyclobacillus dauci</name>
    <dbReference type="NCBI Taxonomy" id="1475485"/>
    <lineage>
        <taxon>Bacteria</taxon>
        <taxon>Bacillati</taxon>
        <taxon>Bacillota</taxon>
        <taxon>Bacilli</taxon>
        <taxon>Bacillales</taxon>
        <taxon>Alicyclobacillaceae</taxon>
        <taxon>Alicyclobacillus</taxon>
    </lineage>
</organism>
<gene>
    <name evidence="5" type="ORF">NZD86_21915</name>
</gene>
<keyword evidence="6" id="KW-1185">Reference proteome</keyword>
<accession>A0ABY6Z8V5</accession>
<dbReference type="Gene3D" id="1.10.10.10">
    <property type="entry name" value="Winged helix-like DNA-binding domain superfamily/Winged helix DNA-binding domain"/>
    <property type="match status" value="1"/>
</dbReference>
<feature type="domain" description="HTH luxR-type" evidence="4">
    <location>
        <begin position="1"/>
        <end position="53"/>
    </location>
</feature>
<dbReference type="SUPFAM" id="SSF46894">
    <property type="entry name" value="C-terminal effector domain of the bipartite response regulators"/>
    <property type="match status" value="1"/>
</dbReference>
<dbReference type="EMBL" id="CP104064">
    <property type="protein sequence ID" value="WAH39312.1"/>
    <property type="molecule type" value="Genomic_DNA"/>
</dbReference>
<dbReference type="SMART" id="SM00421">
    <property type="entry name" value="HTH_LUXR"/>
    <property type="match status" value="1"/>
</dbReference>
<evidence type="ECO:0000256" key="1">
    <source>
        <dbReference type="ARBA" id="ARBA00023015"/>
    </source>
</evidence>
<dbReference type="InterPro" id="IPR016032">
    <property type="entry name" value="Sig_transdc_resp-reg_C-effctor"/>
</dbReference>
<keyword evidence="3" id="KW-0804">Transcription</keyword>
<dbReference type="CDD" id="cd06170">
    <property type="entry name" value="LuxR_C_like"/>
    <property type="match status" value="1"/>
</dbReference>
<dbReference type="RefSeq" id="WP_268046999.1">
    <property type="nucleotide sequence ID" value="NZ_CP104064.1"/>
</dbReference>
<dbReference type="InterPro" id="IPR036388">
    <property type="entry name" value="WH-like_DNA-bd_sf"/>
</dbReference>
<keyword evidence="2" id="KW-0238">DNA-binding</keyword>
<dbReference type="PANTHER" id="PTHR44688">
    <property type="entry name" value="DNA-BINDING TRANSCRIPTIONAL ACTIVATOR DEVR_DOSR"/>
    <property type="match status" value="1"/>
</dbReference>
<evidence type="ECO:0000256" key="2">
    <source>
        <dbReference type="ARBA" id="ARBA00023125"/>
    </source>
</evidence>
<evidence type="ECO:0000313" key="5">
    <source>
        <dbReference type="EMBL" id="WAH39312.1"/>
    </source>
</evidence>
<dbReference type="PROSITE" id="PS50043">
    <property type="entry name" value="HTH_LUXR_2"/>
    <property type="match status" value="1"/>
</dbReference>
<dbReference type="Proteomes" id="UP001164803">
    <property type="component" value="Chromosome"/>
</dbReference>